<dbReference type="InterPro" id="IPR000436">
    <property type="entry name" value="Sushi_SCR_CCP_dom"/>
</dbReference>
<evidence type="ECO:0000256" key="1">
    <source>
        <dbReference type="ARBA" id="ARBA00022659"/>
    </source>
</evidence>
<dbReference type="Proteomes" id="UP000233160">
    <property type="component" value="Unassembled WGS sequence"/>
</dbReference>
<dbReference type="PANTHER" id="PTHR45785">
    <property type="entry name" value="COMPLEMENT FACTOR H-RELATED"/>
    <property type="match status" value="1"/>
</dbReference>
<dbReference type="OMA" id="YCEAPIL"/>
<feature type="signal peptide" evidence="5">
    <location>
        <begin position="1"/>
        <end position="18"/>
    </location>
</feature>
<dbReference type="PROSITE" id="PS50923">
    <property type="entry name" value="SUSHI"/>
    <property type="match status" value="5"/>
</dbReference>
<feature type="disulfide bond" evidence="4">
    <location>
        <begin position="114"/>
        <end position="141"/>
    </location>
</feature>
<feature type="domain" description="Sushi" evidence="6">
    <location>
        <begin position="323"/>
        <end position="380"/>
    </location>
</feature>
<feature type="domain" description="Sushi" evidence="6">
    <location>
        <begin position="144"/>
        <end position="200"/>
    </location>
</feature>
<feature type="domain" description="Sushi" evidence="6">
    <location>
        <begin position="83"/>
        <end position="143"/>
    </location>
</feature>
<keyword evidence="1 4" id="KW-0768">Sushi</keyword>
<dbReference type="InterPro" id="IPR035976">
    <property type="entry name" value="Sushi/SCR/CCP_sf"/>
</dbReference>
<accession>A0A2K6G2J9</accession>
<comment type="caution">
    <text evidence="4">Lacks conserved residue(s) required for the propagation of feature annotation.</text>
</comment>
<dbReference type="Pfam" id="PF00084">
    <property type="entry name" value="Sushi"/>
    <property type="match status" value="6"/>
</dbReference>
<sequence>MRFPAKIIWLILWTVCVAEDCKGPPPVKNTEILTGSWPDQTYPHGTQATYRCRPGYRTLGTIIMVCKNGKWVAVNPGRICQKRPCGHPGDTSFGSFQLTVGNEFEYGAKVVYTCDEGYQMIGDINFRECDTDGWTNDIPICEEISCKLPEIRNGYPLSGKNIYKENERFQYKCNPGFEYSERGDAVCTKFGWSSDPSCEEVTCNTPYIPNGVFSPIRIKHRTGDEIRYECKNGFYPANQGNTAKCTSSGWVPAPRCSLKPCDFPLIKHGELHDERSKRPYFPVAVGKQYYYHCNQNFVTPSRHYWQYITCTRDGWSPKEPCLRECSFNYVENGYRPYISRKYLQGESVKVNCYSGYSLPNEQTTMTCTENDWFPPPRCIRV</sequence>
<feature type="domain" description="Sushi" evidence="6">
    <location>
        <begin position="19"/>
        <end position="82"/>
    </location>
</feature>
<dbReference type="CDD" id="cd00033">
    <property type="entry name" value="CCP"/>
    <property type="match status" value="5"/>
</dbReference>
<proteinExistence type="predicted"/>
<evidence type="ECO:0000256" key="4">
    <source>
        <dbReference type="PROSITE-ProRule" id="PRU00302"/>
    </source>
</evidence>
<evidence type="ECO:0000256" key="2">
    <source>
        <dbReference type="ARBA" id="ARBA00022729"/>
    </source>
</evidence>
<dbReference type="FunFam" id="2.10.70.10:FF:000041">
    <property type="entry name" value="Complement factor H"/>
    <property type="match status" value="1"/>
</dbReference>
<dbReference type="Ensembl" id="ENSPCOT00000031112.1">
    <property type="protein sequence ID" value="ENSPCOP00000020457.1"/>
    <property type="gene ID" value="ENSPCOG00000022194.1"/>
</dbReference>
<dbReference type="SUPFAM" id="SSF57535">
    <property type="entry name" value="Complement control module/SCR domain"/>
    <property type="match status" value="6"/>
</dbReference>
<dbReference type="GeneTree" id="ENSGT00940000163274"/>
<reference evidence="7" key="2">
    <citation type="submission" date="2025-09" db="UniProtKB">
        <authorList>
            <consortium name="Ensembl"/>
        </authorList>
    </citation>
    <scope>IDENTIFICATION</scope>
</reference>
<name>A0A2K6G2J9_PROCO</name>
<dbReference type="FunFam" id="2.10.70.10:FF:000130">
    <property type="entry name" value="Complement factor H"/>
    <property type="match status" value="1"/>
</dbReference>
<dbReference type="InterPro" id="IPR051503">
    <property type="entry name" value="ComplSys_Reg/VirEntry_Med"/>
</dbReference>
<reference evidence="7" key="1">
    <citation type="submission" date="2025-08" db="UniProtKB">
        <authorList>
            <consortium name="Ensembl"/>
        </authorList>
    </citation>
    <scope>IDENTIFICATION</scope>
</reference>
<keyword evidence="3 4" id="KW-1015">Disulfide bond</keyword>
<dbReference type="PANTHER" id="PTHR45785:SF7">
    <property type="entry name" value="COMPLEMENT FACTOR H"/>
    <property type="match status" value="1"/>
</dbReference>
<evidence type="ECO:0000256" key="5">
    <source>
        <dbReference type="SAM" id="SignalP"/>
    </source>
</evidence>
<dbReference type="AlphaFoldDB" id="A0A2K6G2J9"/>
<evidence type="ECO:0000313" key="7">
    <source>
        <dbReference type="Ensembl" id="ENSPCOP00000020457.1"/>
    </source>
</evidence>
<feature type="chain" id="PRO_5014333754" evidence="5">
    <location>
        <begin position="19"/>
        <end position="381"/>
    </location>
</feature>
<dbReference type="SMART" id="SM00032">
    <property type="entry name" value="CCP"/>
    <property type="match status" value="6"/>
</dbReference>
<dbReference type="Gene3D" id="2.10.70.10">
    <property type="entry name" value="Complement Module, domain 1"/>
    <property type="match status" value="6"/>
</dbReference>
<feature type="domain" description="Sushi" evidence="6">
    <location>
        <begin position="201"/>
        <end position="258"/>
    </location>
</feature>
<organism evidence="7 8">
    <name type="scientific">Propithecus coquereli</name>
    <name type="common">Coquerel's sifaka</name>
    <name type="synonym">Propithecus verreauxi coquereli</name>
    <dbReference type="NCBI Taxonomy" id="379532"/>
    <lineage>
        <taxon>Eukaryota</taxon>
        <taxon>Metazoa</taxon>
        <taxon>Chordata</taxon>
        <taxon>Craniata</taxon>
        <taxon>Vertebrata</taxon>
        <taxon>Euteleostomi</taxon>
        <taxon>Mammalia</taxon>
        <taxon>Eutheria</taxon>
        <taxon>Euarchontoglires</taxon>
        <taxon>Primates</taxon>
        <taxon>Strepsirrhini</taxon>
        <taxon>Lemuriformes</taxon>
        <taxon>Indriidae</taxon>
        <taxon>Propithecus</taxon>
    </lineage>
</organism>
<protein>
    <submittedName>
        <fullName evidence="7">Complement factor H</fullName>
    </submittedName>
</protein>
<keyword evidence="2 5" id="KW-0732">Signal</keyword>
<evidence type="ECO:0000259" key="6">
    <source>
        <dbReference type="PROSITE" id="PS50923"/>
    </source>
</evidence>
<keyword evidence="8" id="KW-1185">Reference proteome</keyword>
<evidence type="ECO:0000313" key="8">
    <source>
        <dbReference type="Proteomes" id="UP000233160"/>
    </source>
</evidence>
<dbReference type="FunFam" id="2.10.70.10:FF:000054">
    <property type="entry name" value="Complement inhibitory factor H"/>
    <property type="match status" value="1"/>
</dbReference>
<evidence type="ECO:0000256" key="3">
    <source>
        <dbReference type="ARBA" id="ARBA00023157"/>
    </source>
</evidence>